<evidence type="ECO:0000256" key="4">
    <source>
        <dbReference type="ARBA" id="ARBA00023136"/>
    </source>
</evidence>
<evidence type="ECO:0000313" key="8">
    <source>
        <dbReference type="EMBL" id="BDZ45949.1"/>
    </source>
</evidence>
<feature type="transmembrane region" description="Helical" evidence="6">
    <location>
        <begin position="228"/>
        <end position="243"/>
    </location>
</feature>
<dbReference type="EMBL" id="AP027731">
    <property type="protein sequence ID" value="BDZ45949.1"/>
    <property type="molecule type" value="Genomic_DNA"/>
</dbReference>
<evidence type="ECO:0000259" key="7">
    <source>
        <dbReference type="Pfam" id="PF04932"/>
    </source>
</evidence>
<comment type="subcellular location">
    <subcellularLocation>
        <location evidence="1">Membrane</location>
        <topology evidence="1">Multi-pass membrane protein</topology>
    </subcellularLocation>
</comment>
<evidence type="ECO:0000256" key="3">
    <source>
        <dbReference type="ARBA" id="ARBA00022989"/>
    </source>
</evidence>
<keyword evidence="9" id="KW-1185">Reference proteome</keyword>
<evidence type="ECO:0000256" key="6">
    <source>
        <dbReference type="SAM" id="Phobius"/>
    </source>
</evidence>
<evidence type="ECO:0000313" key="9">
    <source>
        <dbReference type="Proteomes" id="UP001321498"/>
    </source>
</evidence>
<keyword evidence="3 6" id="KW-1133">Transmembrane helix</keyword>
<feature type="region of interest" description="Disordered" evidence="5">
    <location>
        <begin position="451"/>
        <end position="470"/>
    </location>
</feature>
<feature type="transmembrane region" description="Helical" evidence="6">
    <location>
        <begin position="366"/>
        <end position="390"/>
    </location>
</feature>
<feature type="transmembrane region" description="Helical" evidence="6">
    <location>
        <begin position="140"/>
        <end position="159"/>
    </location>
</feature>
<feature type="compositionally biased region" description="Low complexity" evidence="5">
    <location>
        <begin position="452"/>
        <end position="470"/>
    </location>
</feature>
<proteinExistence type="predicted"/>
<dbReference type="RefSeq" id="WP_286279187.1">
    <property type="nucleotide sequence ID" value="NZ_AP027731.1"/>
</dbReference>
<accession>A0ABN6XLU5</accession>
<evidence type="ECO:0000256" key="5">
    <source>
        <dbReference type="SAM" id="MobiDB-lite"/>
    </source>
</evidence>
<sequence length="470" mass="49549">MTRTASRLASAGAVLVLFTLFAGEAIRDTVSWWGFAVWDGLVFLLLVGAAVAVRRRGALSGPERQADGRSGSLVRRLRDRGHGVVLLAAFLAWAVLSVAWSYYRGVTLLAIAVLLVTTFAAVVLYLWVGWPGVVRALAGALQAILALSLLFEFVVAAVIRHPILPVFPFDPSKGSDVPAAYYWSRGLLFEGGRIQGILGNANLLGFVALLALIVTACLLAAGRIRRDLGIAGIALAVATLALTRSSTVTVAAAASAVVLALMLLWRRTPTTPPQRRSGFWALVVVLALAAVGAVAANRALLSLLGKSDDLTGRLDIWTAVSGLVAQRPVLGWGWISYWVPGTKPYEGLAVRKGVQYLQAHNAFLDVTVQLGVIGLLLFLAFLVAVCVAVARSGRIARAGAGPSDWVFDRVLPALLLTALLAQALAESRLLVEGNWALLCLLALSAGRREAPKPASSLATPAAAAPRESTP</sequence>
<reference evidence="9" key="1">
    <citation type="journal article" date="2019" name="Int. J. Syst. Evol. Microbiol.">
        <title>The Global Catalogue of Microorganisms (GCM) 10K type strain sequencing project: providing services to taxonomists for standard genome sequencing and annotation.</title>
        <authorList>
            <consortium name="The Broad Institute Genomics Platform"/>
            <consortium name="The Broad Institute Genome Sequencing Center for Infectious Disease"/>
            <person name="Wu L."/>
            <person name="Ma J."/>
        </authorList>
    </citation>
    <scope>NUCLEOTIDE SEQUENCE [LARGE SCALE GENOMIC DNA]</scope>
    <source>
        <strain evidence="9">NBRC 108725</strain>
    </source>
</reference>
<evidence type="ECO:0000256" key="1">
    <source>
        <dbReference type="ARBA" id="ARBA00004141"/>
    </source>
</evidence>
<organism evidence="8 9">
    <name type="scientific">Naasia aerilata</name>
    <dbReference type="NCBI Taxonomy" id="1162966"/>
    <lineage>
        <taxon>Bacteria</taxon>
        <taxon>Bacillati</taxon>
        <taxon>Actinomycetota</taxon>
        <taxon>Actinomycetes</taxon>
        <taxon>Micrococcales</taxon>
        <taxon>Microbacteriaceae</taxon>
        <taxon>Naasia</taxon>
    </lineage>
</organism>
<feature type="transmembrane region" description="Helical" evidence="6">
    <location>
        <begin position="84"/>
        <end position="103"/>
    </location>
</feature>
<feature type="transmembrane region" description="Helical" evidence="6">
    <location>
        <begin position="32"/>
        <end position="53"/>
    </location>
</feature>
<keyword evidence="4 6" id="KW-0472">Membrane</keyword>
<dbReference type="Pfam" id="PF04932">
    <property type="entry name" value="Wzy_C"/>
    <property type="match status" value="1"/>
</dbReference>
<feature type="transmembrane region" description="Helical" evidence="6">
    <location>
        <begin position="277"/>
        <end position="296"/>
    </location>
</feature>
<dbReference type="PANTHER" id="PTHR37422">
    <property type="entry name" value="TEICHURONIC ACID BIOSYNTHESIS PROTEIN TUAE"/>
    <property type="match status" value="1"/>
</dbReference>
<dbReference type="InterPro" id="IPR007016">
    <property type="entry name" value="O-antigen_ligase-rel_domated"/>
</dbReference>
<feature type="transmembrane region" description="Helical" evidence="6">
    <location>
        <begin position="203"/>
        <end position="221"/>
    </location>
</feature>
<feature type="transmembrane region" description="Helical" evidence="6">
    <location>
        <begin position="249"/>
        <end position="265"/>
    </location>
</feature>
<protein>
    <recommendedName>
        <fullName evidence="7">O-antigen ligase-related domain-containing protein</fullName>
    </recommendedName>
</protein>
<evidence type="ECO:0000256" key="2">
    <source>
        <dbReference type="ARBA" id="ARBA00022692"/>
    </source>
</evidence>
<name>A0ABN6XLU5_9MICO</name>
<feature type="transmembrane region" description="Helical" evidence="6">
    <location>
        <begin position="109"/>
        <end position="128"/>
    </location>
</feature>
<gene>
    <name evidence="8" type="ORF">GCM10025866_18580</name>
</gene>
<dbReference type="InterPro" id="IPR051533">
    <property type="entry name" value="WaaL-like"/>
</dbReference>
<dbReference type="PANTHER" id="PTHR37422:SF21">
    <property type="entry name" value="EXOQ-LIKE PROTEIN"/>
    <property type="match status" value="1"/>
</dbReference>
<feature type="domain" description="O-antigen ligase-related" evidence="7">
    <location>
        <begin position="232"/>
        <end position="379"/>
    </location>
</feature>
<dbReference type="Proteomes" id="UP001321498">
    <property type="component" value="Chromosome"/>
</dbReference>
<keyword evidence="2 6" id="KW-0812">Transmembrane</keyword>